<evidence type="ECO:0000256" key="3">
    <source>
        <dbReference type="SAM" id="SignalP"/>
    </source>
</evidence>
<feature type="signal peptide" evidence="3">
    <location>
        <begin position="1"/>
        <end position="17"/>
    </location>
</feature>
<feature type="region of interest" description="Disordered" evidence="1">
    <location>
        <begin position="155"/>
        <end position="193"/>
    </location>
</feature>
<keyword evidence="2" id="KW-0812">Transmembrane</keyword>
<feature type="transmembrane region" description="Helical" evidence="2">
    <location>
        <begin position="96"/>
        <end position="118"/>
    </location>
</feature>
<gene>
    <name evidence="4" type="ORF">N0B51_03215</name>
</gene>
<proteinExistence type="predicted"/>
<keyword evidence="5" id="KW-1185">Reference proteome</keyword>
<evidence type="ECO:0000313" key="5">
    <source>
        <dbReference type="Proteomes" id="UP001142648"/>
    </source>
</evidence>
<keyword evidence="2" id="KW-1133">Transmembrane helix</keyword>
<dbReference type="RefSeq" id="WP_259960732.1">
    <property type="nucleotide sequence ID" value="NZ_JAOAMV010000001.1"/>
</dbReference>
<sequence length="204" mass="20855">MTRFLSTTLCIAAAVAAAGCSTKPRQFSAQVRPVAQAPERASLASSETEIYQSCDQMVRHGRKAGFAAAAATSGAGVAGMFGGANLAFTGLGGSTFASAGATAAAAMPIIGLAAAFGMNRAIRGGRERSYRKHMTTCMGEMGYEVADWTRAPKKQRGTASLVPASERVAQPADIESARIEEPATQTDPAASETPLVVVLDAPAG</sequence>
<keyword evidence="2" id="KW-0472">Membrane</keyword>
<evidence type="ECO:0000256" key="1">
    <source>
        <dbReference type="SAM" id="MobiDB-lite"/>
    </source>
</evidence>
<organism evidence="4 5">
    <name type="scientific">Tsuneonella litorea</name>
    <dbReference type="NCBI Taxonomy" id="2976475"/>
    <lineage>
        <taxon>Bacteria</taxon>
        <taxon>Pseudomonadati</taxon>
        <taxon>Pseudomonadota</taxon>
        <taxon>Alphaproteobacteria</taxon>
        <taxon>Sphingomonadales</taxon>
        <taxon>Erythrobacteraceae</taxon>
        <taxon>Tsuneonella</taxon>
    </lineage>
</organism>
<dbReference type="AlphaFoldDB" id="A0A9X2VZZ4"/>
<reference evidence="4" key="1">
    <citation type="submission" date="2022-09" db="EMBL/GenBank/DDBJ databases">
        <title>The genome sequence of Tsuneonella sp. YG55.</title>
        <authorList>
            <person name="Liu Y."/>
        </authorList>
    </citation>
    <scope>NUCLEOTIDE SEQUENCE</scope>
    <source>
        <strain evidence="4">YG55</strain>
    </source>
</reference>
<dbReference type="Proteomes" id="UP001142648">
    <property type="component" value="Unassembled WGS sequence"/>
</dbReference>
<dbReference type="PROSITE" id="PS51257">
    <property type="entry name" value="PROKAR_LIPOPROTEIN"/>
    <property type="match status" value="1"/>
</dbReference>
<evidence type="ECO:0000313" key="4">
    <source>
        <dbReference type="EMBL" id="MCT2557984.1"/>
    </source>
</evidence>
<dbReference type="EMBL" id="JAOAMV010000001">
    <property type="protein sequence ID" value="MCT2557984.1"/>
    <property type="molecule type" value="Genomic_DNA"/>
</dbReference>
<feature type="chain" id="PRO_5040725354" description="Lipoprotein" evidence="3">
    <location>
        <begin position="18"/>
        <end position="204"/>
    </location>
</feature>
<evidence type="ECO:0000256" key="2">
    <source>
        <dbReference type="SAM" id="Phobius"/>
    </source>
</evidence>
<accession>A0A9X2VZZ4</accession>
<protein>
    <recommendedName>
        <fullName evidence="6">Lipoprotein</fullName>
    </recommendedName>
</protein>
<name>A0A9X2VZZ4_9SPHN</name>
<comment type="caution">
    <text evidence="4">The sequence shown here is derived from an EMBL/GenBank/DDBJ whole genome shotgun (WGS) entry which is preliminary data.</text>
</comment>
<keyword evidence="3" id="KW-0732">Signal</keyword>
<evidence type="ECO:0008006" key="6">
    <source>
        <dbReference type="Google" id="ProtNLM"/>
    </source>
</evidence>